<organism evidence="2 3">
    <name type="scientific">Natrinema soli</name>
    <dbReference type="NCBI Taxonomy" id="1930624"/>
    <lineage>
        <taxon>Archaea</taxon>
        <taxon>Methanobacteriati</taxon>
        <taxon>Methanobacteriota</taxon>
        <taxon>Stenosarchaea group</taxon>
        <taxon>Halobacteria</taxon>
        <taxon>Halobacteriales</taxon>
        <taxon>Natrialbaceae</taxon>
        <taxon>Natrinema</taxon>
    </lineage>
</organism>
<evidence type="ECO:0000313" key="3">
    <source>
        <dbReference type="Proteomes" id="UP001596383"/>
    </source>
</evidence>
<evidence type="ECO:0000256" key="1">
    <source>
        <dbReference type="SAM" id="MobiDB-lite"/>
    </source>
</evidence>
<protein>
    <recommendedName>
        <fullName evidence="4">Cadherin domain-containing protein</fullName>
    </recommendedName>
</protein>
<dbReference type="RefSeq" id="WP_273737148.1">
    <property type="nucleotide sequence ID" value="NZ_JAQIVI010000041.1"/>
</dbReference>
<gene>
    <name evidence="2" type="ORF">ACFQE6_02995</name>
</gene>
<comment type="caution">
    <text evidence="2">The sequence shown here is derived from an EMBL/GenBank/DDBJ whole genome shotgun (WGS) entry which is preliminary data.</text>
</comment>
<keyword evidence="3" id="KW-1185">Reference proteome</keyword>
<accession>A0ABD5SK22</accession>
<name>A0ABD5SK22_9EURY</name>
<evidence type="ECO:0000313" key="2">
    <source>
        <dbReference type="EMBL" id="MFC6764046.1"/>
    </source>
</evidence>
<evidence type="ECO:0008006" key="4">
    <source>
        <dbReference type="Google" id="ProtNLM"/>
    </source>
</evidence>
<feature type="region of interest" description="Disordered" evidence="1">
    <location>
        <begin position="177"/>
        <end position="202"/>
    </location>
</feature>
<sequence>MDVVDDQDALVGLLVNDTVKKNSRELLVEVTNNVTDSMSVAIELEDNTQGTLYGPDGNSGNTVTFSLAAATAGSTDSAAVDIEASVNGTMIPVSITATTVDSKFSFQAIRETEAVAGNTSGAVEIKKVKKFEANNDSWGIQQVEVTANDFELDRVEYKITTETDGVVGTRIDDVSGNSYDRKGTGNNPAVVIEPDDSNHPTSSTDYTLTVTAYDNEDNFDVATRTDAA</sequence>
<reference evidence="2 3" key="1">
    <citation type="journal article" date="2019" name="Int. J. Syst. Evol. Microbiol.">
        <title>The Global Catalogue of Microorganisms (GCM) 10K type strain sequencing project: providing services to taxonomists for standard genome sequencing and annotation.</title>
        <authorList>
            <consortium name="The Broad Institute Genomics Platform"/>
            <consortium name="The Broad Institute Genome Sequencing Center for Infectious Disease"/>
            <person name="Wu L."/>
            <person name="Ma J."/>
        </authorList>
    </citation>
    <scope>NUCLEOTIDE SEQUENCE [LARGE SCALE GENOMIC DNA]</scope>
    <source>
        <strain evidence="2 3">LMG 29247</strain>
    </source>
</reference>
<dbReference type="Proteomes" id="UP001596383">
    <property type="component" value="Unassembled WGS sequence"/>
</dbReference>
<dbReference type="AlphaFoldDB" id="A0ABD5SK22"/>
<proteinExistence type="predicted"/>
<dbReference type="EMBL" id="JBHSWV010000041">
    <property type="protein sequence ID" value="MFC6764046.1"/>
    <property type="molecule type" value="Genomic_DNA"/>
</dbReference>